<dbReference type="EMBL" id="HE797582">
    <property type="protein sequence ID" value="CCM06949.1"/>
    <property type="molecule type" value="Genomic_DNA"/>
</dbReference>
<proteinExistence type="predicted"/>
<evidence type="ECO:0000256" key="1">
    <source>
        <dbReference type="SAM" id="Phobius"/>
    </source>
</evidence>
<keyword evidence="1" id="KW-1133">Transmembrane helix</keyword>
<dbReference type="OrthoDB" id="446925at2759"/>
<dbReference type="HOGENOM" id="CLU_102427_0_0_1"/>
<dbReference type="AlphaFoldDB" id="J7S673"/>
<keyword evidence="1" id="KW-0472">Membrane</keyword>
<dbReference type="STRING" id="599839.J7S673"/>
<name>J7S673_9APHY</name>
<dbReference type="GeneID" id="24101849"/>
<organism evidence="2 3">
    <name type="scientific">Fibroporia radiculosa</name>
    <dbReference type="NCBI Taxonomy" id="599839"/>
    <lineage>
        <taxon>Eukaryota</taxon>
        <taxon>Fungi</taxon>
        <taxon>Dikarya</taxon>
        <taxon>Basidiomycota</taxon>
        <taxon>Agaricomycotina</taxon>
        <taxon>Agaricomycetes</taxon>
        <taxon>Polyporales</taxon>
        <taxon>Fibroporiaceae</taxon>
        <taxon>Fibroporia</taxon>
    </lineage>
</organism>
<evidence type="ECO:0000313" key="3">
    <source>
        <dbReference type="Proteomes" id="UP000006352"/>
    </source>
</evidence>
<keyword evidence="1" id="KW-0812">Transmembrane</keyword>
<evidence type="ECO:0000313" key="2">
    <source>
        <dbReference type="EMBL" id="CCM06949.1"/>
    </source>
</evidence>
<protein>
    <submittedName>
        <fullName evidence="2">Uncharacterized protein</fullName>
    </submittedName>
</protein>
<sequence>MLANPDIAPSASVNWWIVSILTFHFTLVHIPGTMHGPDSLLRRPRQPGDIDDDDDDFNDWIDNLHSFIHQVQTPPSAWLRTVSTYELTEGGQNFNGEEDDCSIVPRSRALHSANEKLEAIRQFLRTLVRPPDLSDSAYKGFIKFCLHFFLDGETLWRKDTHRAHKLVIGKADRL</sequence>
<dbReference type="RefSeq" id="XP_012176970.1">
    <property type="nucleotide sequence ID" value="XM_012321580.1"/>
</dbReference>
<gene>
    <name evidence="2" type="ORF">FIBRA_09263</name>
</gene>
<accession>J7S673</accession>
<dbReference type="Proteomes" id="UP000006352">
    <property type="component" value="Unassembled WGS sequence"/>
</dbReference>
<keyword evidence="3" id="KW-1185">Reference proteome</keyword>
<feature type="transmembrane region" description="Helical" evidence="1">
    <location>
        <begin position="15"/>
        <end position="34"/>
    </location>
</feature>
<reference evidence="2 3" key="1">
    <citation type="journal article" date="2012" name="Appl. Environ. Microbiol.">
        <title>Short-read sequencing for genomic analysis of the brown rot fungus Fibroporia radiculosa.</title>
        <authorList>
            <person name="Tang J.D."/>
            <person name="Perkins A.D."/>
            <person name="Sonstegard T.S."/>
            <person name="Schroeder S.G."/>
            <person name="Burgess S.C."/>
            <person name="Diehl S.V."/>
        </authorList>
    </citation>
    <scope>NUCLEOTIDE SEQUENCE [LARGE SCALE GENOMIC DNA]</scope>
    <source>
        <strain evidence="2 3">TFFH 294</strain>
    </source>
</reference>
<dbReference type="InParanoid" id="J7S673"/>